<keyword evidence="1" id="KW-0812">Transmembrane</keyword>
<reference evidence="2 3" key="1">
    <citation type="submission" date="2017-09" db="EMBL/GenBank/DDBJ databases">
        <authorList>
            <person name="Ehlers B."/>
            <person name="Leendertz F.H."/>
        </authorList>
    </citation>
    <scope>NUCLEOTIDE SEQUENCE [LARGE SCALE GENOMIC DNA]</scope>
    <source>
        <strain evidence="2 3">CGMCC 1.05381</strain>
    </source>
</reference>
<feature type="transmembrane region" description="Helical" evidence="1">
    <location>
        <begin position="6"/>
        <end position="31"/>
    </location>
</feature>
<dbReference type="Proteomes" id="UP000219440">
    <property type="component" value="Unassembled WGS sequence"/>
</dbReference>
<gene>
    <name evidence="2" type="ORF">SAMN06296378_1924</name>
</gene>
<dbReference type="RefSeq" id="WP_229671416.1">
    <property type="nucleotide sequence ID" value="NZ_BMLC01000005.1"/>
</dbReference>
<proteinExistence type="predicted"/>
<name>A0A2C8ZU74_9MICO</name>
<evidence type="ECO:0000256" key="1">
    <source>
        <dbReference type="SAM" id="Phobius"/>
    </source>
</evidence>
<keyword evidence="1" id="KW-1133">Transmembrane helix</keyword>
<dbReference type="AlphaFoldDB" id="A0A2C8ZU74"/>
<organism evidence="2 3">
    <name type="scientific">Salinibacterium xinjiangense</name>
    <dbReference type="NCBI Taxonomy" id="386302"/>
    <lineage>
        <taxon>Bacteria</taxon>
        <taxon>Bacillati</taxon>
        <taxon>Actinomycetota</taxon>
        <taxon>Actinomycetes</taxon>
        <taxon>Micrococcales</taxon>
        <taxon>Microbacteriaceae</taxon>
        <taxon>Salinibacterium</taxon>
    </lineage>
</organism>
<sequence length="101" mass="11091">MTTVSPVSIIALILTLALTIFIVVMWARFILDLARTFARRWRPQGFTLVIAEAVFVITDPPIKLVRRGVPPLRIGGAAIDFSWSIVMLAAIILNSIVGGFI</sequence>
<keyword evidence="3" id="KW-1185">Reference proteome</keyword>
<feature type="transmembrane region" description="Helical" evidence="1">
    <location>
        <begin position="74"/>
        <end position="97"/>
    </location>
</feature>
<evidence type="ECO:0000313" key="3">
    <source>
        <dbReference type="Proteomes" id="UP000219440"/>
    </source>
</evidence>
<accession>A0A2C8ZU74</accession>
<keyword evidence="1" id="KW-0472">Membrane</keyword>
<dbReference type="InterPro" id="IPR003425">
    <property type="entry name" value="CCB3/YggT"/>
</dbReference>
<evidence type="ECO:0000313" key="2">
    <source>
        <dbReference type="EMBL" id="SOE69192.1"/>
    </source>
</evidence>
<dbReference type="Pfam" id="PF02325">
    <property type="entry name" value="CCB3_YggT"/>
    <property type="match status" value="1"/>
</dbReference>
<protein>
    <submittedName>
        <fullName evidence="2">YggT family protein</fullName>
    </submittedName>
</protein>
<dbReference type="GO" id="GO:0016020">
    <property type="term" value="C:membrane"/>
    <property type="evidence" value="ECO:0007669"/>
    <property type="project" value="InterPro"/>
</dbReference>
<dbReference type="EMBL" id="OCST01000004">
    <property type="protein sequence ID" value="SOE69192.1"/>
    <property type="molecule type" value="Genomic_DNA"/>
</dbReference>